<proteinExistence type="predicted"/>
<dbReference type="PROSITE" id="PS50219">
    <property type="entry name" value="CNH"/>
    <property type="match status" value="1"/>
</dbReference>
<evidence type="ECO:0000313" key="3">
    <source>
        <dbReference type="EMBL" id="RIB08491.1"/>
    </source>
</evidence>
<keyword evidence="4" id="KW-1185">Reference proteome</keyword>
<feature type="region of interest" description="Disordered" evidence="1">
    <location>
        <begin position="596"/>
        <end position="623"/>
    </location>
</feature>
<gene>
    <name evidence="3" type="ORF">C2G38_2045119</name>
</gene>
<evidence type="ECO:0000256" key="1">
    <source>
        <dbReference type="SAM" id="MobiDB-lite"/>
    </source>
</evidence>
<dbReference type="OrthoDB" id="6415790at2759"/>
<accession>A0A397UFW5</accession>
<comment type="caution">
    <text evidence="3">The sequence shown here is derived from an EMBL/GenBank/DDBJ whole genome shotgun (WGS) entry which is preliminary data.</text>
</comment>
<dbReference type="EMBL" id="QKWP01001503">
    <property type="protein sequence ID" value="RIB08491.1"/>
    <property type="molecule type" value="Genomic_DNA"/>
</dbReference>
<organism evidence="3 4">
    <name type="scientific">Gigaspora rosea</name>
    <dbReference type="NCBI Taxonomy" id="44941"/>
    <lineage>
        <taxon>Eukaryota</taxon>
        <taxon>Fungi</taxon>
        <taxon>Fungi incertae sedis</taxon>
        <taxon>Mucoromycota</taxon>
        <taxon>Glomeromycotina</taxon>
        <taxon>Glomeromycetes</taxon>
        <taxon>Diversisporales</taxon>
        <taxon>Gigasporaceae</taxon>
        <taxon>Gigaspora</taxon>
    </lineage>
</organism>
<dbReference type="Proteomes" id="UP000266673">
    <property type="component" value="Unassembled WGS sequence"/>
</dbReference>
<protein>
    <recommendedName>
        <fullName evidence="2">CNH domain-containing protein</fullName>
    </recommendedName>
</protein>
<feature type="domain" description="CNH" evidence="2">
    <location>
        <begin position="227"/>
        <end position="733"/>
    </location>
</feature>
<evidence type="ECO:0000313" key="4">
    <source>
        <dbReference type="Proteomes" id="UP000266673"/>
    </source>
</evidence>
<dbReference type="Pfam" id="PF00780">
    <property type="entry name" value="CNH"/>
    <property type="match status" value="1"/>
</dbReference>
<dbReference type="AlphaFoldDB" id="A0A397UFW5"/>
<reference evidence="3 4" key="1">
    <citation type="submission" date="2018-06" db="EMBL/GenBank/DDBJ databases">
        <title>Comparative genomics reveals the genomic features of Rhizophagus irregularis, R. cerebriforme, R. diaphanum and Gigaspora rosea, and their symbiotic lifestyle signature.</title>
        <authorList>
            <person name="Morin E."/>
            <person name="San Clemente H."/>
            <person name="Chen E.C.H."/>
            <person name="De La Providencia I."/>
            <person name="Hainaut M."/>
            <person name="Kuo A."/>
            <person name="Kohler A."/>
            <person name="Murat C."/>
            <person name="Tang N."/>
            <person name="Roy S."/>
            <person name="Loubradou J."/>
            <person name="Henrissat B."/>
            <person name="Grigoriev I.V."/>
            <person name="Corradi N."/>
            <person name="Roux C."/>
            <person name="Martin F.M."/>
        </authorList>
    </citation>
    <scope>NUCLEOTIDE SEQUENCE [LARGE SCALE GENOMIC DNA]</scope>
    <source>
        <strain evidence="3 4">DAOM 194757</strain>
    </source>
</reference>
<sequence length="778" mass="88516">MSKFGLFDYFTFTNKVLIQMIQQGLLGGFPKPPFISLVYRKIKEMIYLSCSPVVFQKNSDLQIKDRDHNNSCGSQIKRNIGNKEPTPVTHEIIVTIVVLEDTPSKVKGIICCVTYEKRKQKKEMQKQQRNIYQPNNNFSPNAPYIHYNDEQFPLPNESPIYNENIVSALNIQSRTQFNAQSNYETYPRASNLHRVPTTLNSISIRRASEVKGEFESKLIGSPNNGIAEQMNSAVMFDKQYLLLGNDNGLWIMDFSIHWDLIKPMQIIRGCSFKKLYVIEECNMMISISGKKDMIRIYKLDSLLHLIKFVSNSESKAPIDLSKAPKKFLAPRCENCGRTLDENRTSPNCQHCGFAPSINSKISKSNFSEPLTPSPSKLNRKLTNLTSHLSIYVRNYLSNPSGISAKERATMWGWATDYISLPESVKDCITFDICETRDKLILTVVTLNNGIILFSMPTEMKGNPECRFEYLKSYYVPGTPNFVNVVTDLSSIKQIIAITGIGDRKVAIIDCYTTEVTEVNMKKNITPKNIEFPSWTNFMQIPYSYSLDFLNNNPVIEDRPTIIPLSPPYRHSHFLSTPPPSLSHGFPLEKEKGVDVVSRHSSFQSNEDSVDDKSHHHSNEFLSPPNNTDAFLSPPISPMNATFETLSPGHVFICTISNTSHLVNIHAEPYKHNRPIIWSSDPIQITLLQTYDDILVMAFERQSVEVASLKTGKIIKQVTTGSQIKYLGESLRKPIHSKGTLSQYKNYDQSDDFIRKHVFWSSKMSEMSDDVYIYRGCIA</sequence>
<dbReference type="InterPro" id="IPR001180">
    <property type="entry name" value="CNH_dom"/>
</dbReference>
<name>A0A397UFW5_9GLOM</name>
<dbReference type="STRING" id="44941.A0A397UFW5"/>
<evidence type="ECO:0000259" key="2">
    <source>
        <dbReference type="PROSITE" id="PS50219"/>
    </source>
</evidence>